<dbReference type="EMBL" id="CH476636">
    <property type="protein sequence ID" value="EDN94820.1"/>
    <property type="molecule type" value="Genomic_DNA"/>
</dbReference>
<dbReference type="GeneID" id="5484470"/>
<feature type="compositionally biased region" description="Basic and acidic residues" evidence="1">
    <location>
        <begin position="37"/>
        <end position="46"/>
    </location>
</feature>
<feature type="region of interest" description="Disordered" evidence="1">
    <location>
        <begin position="37"/>
        <end position="60"/>
    </location>
</feature>
<organism evidence="2 3">
    <name type="scientific">Sclerotinia sclerotiorum (strain ATCC 18683 / 1980 / Ss-1)</name>
    <name type="common">White mold</name>
    <name type="synonym">Whetzelinia sclerotiorum</name>
    <dbReference type="NCBI Taxonomy" id="665079"/>
    <lineage>
        <taxon>Eukaryota</taxon>
        <taxon>Fungi</taxon>
        <taxon>Dikarya</taxon>
        <taxon>Ascomycota</taxon>
        <taxon>Pezizomycotina</taxon>
        <taxon>Leotiomycetes</taxon>
        <taxon>Helotiales</taxon>
        <taxon>Sclerotiniaceae</taxon>
        <taxon>Sclerotinia</taxon>
    </lineage>
</organism>
<protein>
    <submittedName>
        <fullName evidence="2">Uncharacterized protein</fullName>
    </submittedName>
</protein>
<dbReference type="AlphaFoldDB" id="A7EZC8"/>
<dbReference type="Proteomes" id="UP000001312">
    <property type="component" value="Unassembled WGS sequence"/>
</dbReference>
<sequence>MRLKTGITINIREAYRLKKYSCHGILLASFRGDFHDFGEGEEEPRRRGGSAVDRSFSWHP</sequence>
<proteinExistence type="predicted"/>
<dbReference type="InParanoid" id="A7EZC8"/>
<evidence type="ECO:0000313" key="2">
    <source>
        <dbReference type="EMBL" id="EDN94820.1"/>
    </source>
</evidence>
<name>A7EZC8_SCLS1</name>
<gene>
    <name evidence="2" type="ORF">SS1G_10695</name>
</gene>
<evidence type="ECO:0000313" key="3">
    <source>
        <dbReference type="Proteomes" id="UP000001312"/>
    </source>
</evidence>
<dbReference type="KEGG" id="ssl:SS1G_10695"/>
<evidence type="ECO:0000256" key="1">
    <source>
        <dbReference type="SAM" id="MobiDB-lite"/>
    </source>
</evidence>
<dbReference type="RefSeq" id="XP_001588248.1">
    <property type="nucleotide sequence ID" value="XM_001588198.1"/>
</dbReference>
<accession>A7EZC8</accession>
<reference evidence="3" key="1">
    <citation type="journal article" date="2011" name="PLoS Genet.">
        <title>Genomic analysis of the necrotrophic fungal pathogens Sclerotinia sclerotiorum and Botrytis cinerea.</title>
        <authorList>
            <person name="Amselem J."/>
            <person name="Cuomo C.A."/>
            <person name="van Kan J.A."/>
            <person name="Viaud M."/>
            <person name="Benito E.P."/>
            <person name="Couloux A."/>
            <person name="Coutinho P.M."/>
            <person name="de Vries R.P."/>
            <person name="Dyer P.S."/>
            <person name="Fillinger S."/>
            <person name="Fournier E."/>
            <person name="Gout L."/>
            <person name="Hahn M."/>
            <person name="Kohn L."/>
            <person name="Lapalu N."/>
            <person name="Plummer K.M."/>
            <person name="Pradier J.M."/>
            <person name="Quevillon E."/>
            <person name="Sharon A."/>
            <person name="Simon A."/>
            <person name="ten Have A."/>
            <person name="Tudzynski B."/>
            <person name="Tudzynski P."/>
            <person name="Wincker P."/>
            <person name="Andrew M."/>
            <person name="Anthouard V."/>
            <person name="Beever R.E."/>
            <person name="Beffa R."/>
            <person name="Benoit I."/>
            <person name="Bouzid O."/>
            <person name="Brault B."/>
            <person name="Chen Z."/>
            <person name="Choquer M."/>
            <person name="Collemare J."/>
            <person name="Cotton P."/>
            <person name="Danchin E.G."/>
            <person name="Da Silva C."/>
            <person name="Gautier A."/>
            <person name="Giraud C."/>
            <person name="Giraud T."/>
            <person name="Gonzalez C."/>
            <person name="Grossetete S."/>
            <person name="Guldener U."/>
            <person name="Henrissat B."/>
            <person name="Howlett B.J."/>
            <person name="Kodira C."/>
            <person name="Kretschmer M."/>
            <person name="Lappartient A."/>
            <person name="Leroch M."/>
            <person name="Levis C."/>
            <person name="Mauceli E."/>
            <person name="Neuveglise C."/>
            <person name="Oeser B."/>
            <person name="Pearson M."/>
            <person name="Poulain J."/>
            <person name="Poussereau N."/>
            <person name="Quesneville H."/>
            <person name="Rascle C."/>
            <person name="Schumacher J."/>
            <person name="Segurens B."/>
            <person name="Sexton A."/>
            <person name="Silva E."/>
            <person name="Sirven C."/>
            <person name="Soanes D.M."/>
            <person name="Talbot N.J."/>
            <person name="Templeton M."/>
            <person name="Yandava C."/>
            <person name="Yarden O."/>
            <person name="Zeng Q."/>
            <person name="Rollins J.A."/>
            <person name="Lebrun M.H."/>
            <person name="Dickman M."/>
        </authorList>
    </citation>
    <scope>NUCLEOTIDE SEQUENCE [LARGE SCALE GENOMIC DNA]</scope>
    <source>
        <strain evidence="3">ATCC 18683 / 1980 / Ss-1</strain>
    </source>
</reference>
<keyword evidence="3" id="KW-1185">Reference proteome</keyword>